<accession>A0ABT5YIV1</accession>
<dbReference type="Pfam" id="PF00171">
    <property type="entry name" value="Aldedh"/>
    <property type="match status" value="1"/>
</dbReference>
<dbReference type="Proteomes" id="UP001215503">
    <property type="component" value="Unassembled WGS sequence"/>
</dbReference>
<dbReference type="InterPro" id="IPR016163">
    <property type="entry name" value="Ald_DH_C"/>
</dbReference>
<dbReference type="SUPFAM" id="SSF53720">
    <property type="entry name" value="ALDH-like"/>
    <property type="match status" value="1"/>
</dbReference>
<dbReference type="InterPro" id="IPR029510">
    <property type="entry name" value="Ald_DH_CS_GLU"/>
</dbReference>
<organism evidence="5 6">
    <name type="scientific">Aquibaculum arenosum</name>
    <dbReference type="NCBI Taxonomy" id="3032591"/>
    <lineage>
        <taxon>Bacteria</taxon>
        <taxon>Pseudomonadati</taxon>
        <taxon>Pseudomonadota</taxon>
        <taxon>Alphaproteobacteria</taxon>
        <taxon>Rhodospirillales</taxon>
        <taxon>Rhodovibrionaceae</taxon>
        <taxon>Aquibaculum</taxon>
    </lineage>
</organism>
<sequence length="492" mass="52667">MAEQDPFELAQDLSGKHLIDGAFVPSQSGKTFDVIYPATLEVIGKAAFGEKADVDAAVAAAKKAQKAWAALPARERGKLVTECGRRIEAHKEELARLVALETGKALRTESRVEASVVADAFTFYGGLASELKGESVPFNPDMLTVTLREPIGVVGAIIPWNVPMMLMAFKIAPAMVAGNTVVVKSAEEAPFAVLRVCEIMNEVLPPGVFNILSGFGPECGAPLVEHPDVGKVTFTGSVETGKIIYRGAAEKLMPVTLELGGKSPMIVMGDADLERAVAGAVSGVRFTRQGQSCTAASRIYVHESLHDAFIEALKAKVDAMVMGDPLDEKTDIGTIVSEQQYERVLGYITQGKADGGTAHEGSSLPGDGKLAKGYFVRPVIFTDLPEDSRVISEEIFGPVTAIQRFSTLDEVIDKANDSEYGLAATIWTRDLKTAMEGVRRLEAGFVQVNQNLVVQPNLSYGGIKQSGLGKEASLEAMLEHFTHKKTAIINMT</sequence>
<evidence type="ECO:0000256" key="2">
    <source>
        <dbReference type="PROSITE-ProRule" id="PRU10007"/>
    </source>
</evidence>
<dbReference type="InterPro" id="IPR016162">
    <property type="entry name" value="Ald_DH_N"/>
</dbReference>
<comment type="similarity">
    <text evidence="3">Belongs to the aldehyde dehydrogenase family.</text>
</comment>
<evidence type="ECO:0000313" key="5">
    <source>
        <dbReference type="EMBL" id="MDF2094812.1"/>
    </source>
</evidence>
<dbReference type="InterPro" id="IPR015590">
    <property type="entry name" value="Aldehyde_DH_dom"/>
</dbReference>
<dbReference type="PROSITE" id="PS00070">
    <property type="entry name" value="ALDEHYDE_DEHYDR_CYS"/>
    <property type="match status" value="1"/>
</dbReference>
<feature type="domain" description="Aldehyde dehydrogenase" evidence="4">
    <location>
        <begin position="23"/>
        <end position="486"/>
    </location>
</feature>
<evidence type="ECO:0000259" key="4">
    <source>
        <dbReference type="Pfam" id="PF00171"/>
    </source>
</evidence>
<feature type="active site" evidence="2">
    <location>
        <position position="258"/>
    </location>
</feature>
<protein>
    <submittedName>
        <fullName evidence="5">Aldehyde dehydrogenase family protein</fullName>
    </submittedName>
</protein>
<comment type="caution">
    <text evidence="5">The sequence shown here is derived from an EMBL/GenBank/DDBJ whole genome shotgun (WGS) entry which is preliminary data.</text>
</comment>
<dbReference type="Gene3D" id="3.40.605.10">
    <property type="entry name" value="Aldehyde Dehydrogenase, Chain A, domain 1"/>
    <property type="match status" value="1"/>
</dbReference>
<keyword evidence="6" id="KW-1185">Reference proteome</keyword>
<dbReference type="InterPro" id="IPR016160">
    <property type="entry name" value="Ald_DH_CS_CYS"/>
</dbReference>
<gene>
    <name evidence="5" type="ORF">P2G67_02340</name>
</gene>
<dbReference type="RefSeq" id="WP_275819626.1">
    <property type="nucleotide sequence ID" value="NZ_JARHUD010000001.1"/>
</dbReference>
<name>A0ABT5YIV1_9PROT</name>
<dbReference type="PROSITE" id="PS00687">
    <property type="entry name" value="ALDEHYDE_DEHYDR_GLU"/>
    <property type="match status" value="1"/>
</dbReference>
<keyword evidence="1 3" id="KW-0560">Oxidoreductase</keyword>
<dbReference type="InterPro" id="IPR016161">
    <property type="entry name" value="Ald_DH/histidinol_DH"/>
</dbReference>
<reference evidence="5 6" key="1">
    <citation type="submission" date="2023-03" db="EMBL/GenBank/DDBJ databases">
        <title>Fodinicurvata sp. CAU 1616 isolated from sea sendiment.</title>
        <authorList>
            <person name="Kim W."/>
        </authorList>
    </citation>
    <scope>NUCLEOTIDE SEQUENCE [LARGE SCALE GENOMIC DNA]</scope>
    <source>
        <strain evidence="5 6">CAU 1616</strain>
    </source>
</reference>
<evidence type="ECO:0000313" key="6">
    <source>
        <dbReference type="Proteomes" id="UP001215503"/>
    </source>
</evidence>
<evidence type="ECO:0000256" key="1">
    <source>
        <dbReference type="ARBA" id="ARBA00023002"/>
    </source>
</evidence>
<dbReference type="Gene3D" id="3.40.309.10">
    <property type="entry name" value="Aldehyde Dehydrogenase, Chain A, domain 2"/>
    <property type="match status" value="1"/>
</dbReference>
<dbReference type="PANTHER" id="PTHR11699">
    <property type="entry name" value="ALDEHYDE DEHYDROGENASE-RELATED"/>
    <property type="match status" value="1"/>
</dbReference>
<dbReference type="EMBL" id="JARHUD010000001">
    <property type="protein sequence ID" value="MDF2094812.1"/>
    <property type="molecule type" value="Genomic_DNA"/>
</dbReference>
<proteinExistence type="inferred from homology"/>
<evidence type="ECO:0000256" key="3">
    <source>
        <dbReference type="RuleBase" id="RU003345"/>
    </source>
</evidence>